<feature type="region of interest" description="Disordered" evidence="1">
    <location>
        <begin position="199"/>
        <end position="248"/>
    </location>
</feature>
<keyword evidence="2" id="KW-0614">Plasmid</keyword>
<dbReference type="RefSeq" id="WP_014249534.1">
    <property type="nucleotide sequence ID" value="NC_016623.1"/>
</dbReference>
<accession>G7ZF70</accession>
<dbReference type="EMBL" id="FQ311871">
    <property type="protein sequence ID" value="CBS90089.1"/>
    <property type="molecule type" value="Genomic_DNA"/>
</dbReference>
<feature type="compositionally biased region" description="Basic and acidic residues" evidence="1">
    <location>
        <begin position="347"/>
        <end position="356"/>
    </location>
</feature>
<dbReference type="HOGENOM" id="CLU_830667_0_0_5"/>
<evidence type="ECO:0000256" key="1">
    <source>
        <dbReference type="SAM" id="MobiDB-lite"/>
    </source>
</evidence>
<proteinExistence type="predicted"/>
<dbReference type="KEGG" id="ali:AZOLI_p30251"/>
<feature type="compositionally biased region" description="Low complexity" evidence="1">
    <location>
        <begin position="99"/>
        <end position="110"/>
    </location>
</feature>
<protein>
    <recommendedName>
        <fullName evidence="4">DUF3618 domain-containing protein</fullName>
    </recommendedName>
</protein>
<feature type="compositionally biased region" description="Polar residues" evidence="1">
    <location>
        <begin position="55"/>
        <end position="79"/>
    </location>
</feature>
<sequence>MADDKRTLAAGQSAAPQDLDALEGDIRASRARIGGTVNALRDRTSRLRDSLARWSPQSLMENTMKHTYTPATPDTPSQHSHQHQSDRYESGQTVHYKGSRSQSSTGGSMLSSMTGNPIPLALVGIGLGWLALSSTGYDRRIARSGTVRSARHRMGDAVGYARESLNSATDSVRSAASSAYGSASGAVGSAYGSASGTVSGMMGGSDDDHAPGRDHASGRDDIHGQRQSQGYASRGMSRLSSMAPSTDHLRHRAHNVTTGFWDLVEDHPIVAGVMGVALGAAIGAALPGTRYEKQWVGDYADEATERAKTIAKDAFDRGTRAAQAAAQTAVESAKEDVREVVSQATDAAREEVKKPG</sequence>
<dbReference type="AlphaFoldDB" id="G7ZF70"/>
<feature type="region of interest" description="Disordered" evidence="1">
    <location>
        <begin position="51"/>
        <end position="110"/>
    </location>
</feature>
<reference evidence="3" key="1">
    <citation type="journal article" date="2011" name="PLoS Genet.">
        <title>Azospirillum genomes reveal transition of bacteria from aquatic to terrestrial environments.</title>
        <authorList>
            <person name="Wisniewski-Dye F."/>
            <person name="Borziak K."/>
            <person name="Khalsa-Moyers G."/>
            <person name="Alexandre G."/>
            <person name="Sukharnikov L.O."/>
            <person name="Wuichet K."/>
            <person name="Hurst G.B."/>
            <person name="McDonald W.H."/>
            <person name="Robertson J.S."/>
            <person name="Barbe V."/>
            <person name="Calteau A."/>
            <person name="Rouy Z."/>
            <person name="Mangenot S."/>
            <person name="Prigent-Combaret C."/>
            <person name="Normand P."/>
            <person name="Boyer M."/>
            <person name="Siguier P."/>
            <person name="Dessaux Y."/>
            <person name="Elmerich C."/>
            <person name="Condemine G."/>
            <person name="Krishnen G."/>
            <person name="Kennedy I."/>
            <person name="Paterson A.H."/>
            <person name="Gonzalez V."/>
            <person name="Mavingui P."/>
            <person name="Zhulin I.B."/>
        </authorList>
    </citation>
    <scope>NUCLEOTIDE SEQUENCE [LARGE SCALE GENOMIC DNA]</scope>
    <source>
        <strain evidence="3">4B</strain>
    </source>
</reference>
<organism evidence="2 3">
    <name type="scientific">Azospirillum lipoferum (strain 4B)</name>
    <dbReference type="NCBI Taxonomy" id="862719"/>
    <lineage>
        <taxon>Bacteria</taxon>
        <taxon>Pseudomonadati</taxon>
        <taxon>Pseudomonadota</taxon>
        <taxon>Alphaproteobacteria</taxon>
        <taxon>Rhodospirillales</taxon>
        <taxon>Azospirillaceae</taxon>
        <taxon>Azospirillum</taxon>
    </lineage>
</organism>
<name>G7ZF70_AZOL4</name>
<keyword evidence="3" id="KW-1185">Reference proteome</keyword>
<dbReference type="Proteomes" id="UP000005667">
    <property type="component" value="Plasmid AZO_p3"/>
</dbReference>
<feature type="region of interest" description="Disordered" evidence="1">
    <location>
        <begin position="326"/>
        <end position="356"/>
    </location>
</feature>
<evidence type="ECO:0008006" key="4">
    <source>
        <dbReference type="Google" id="ProtNLM"/>
    </source>
</evidence>
<feature type="region of interest" description="Disordered" evidence="1">
    <location>
        <begin position="1"/>
        <end position="23"/>
    </location>
</feature>
<dbReference type="OrthoDB" id="7298802at2"/>
<geneLocation type="plasmid" evidence="2 3">
    <name>AZO_p3</name>
</geneLocation>
<evidence type="ECO:0000313" key="3">
    <source>
        <dbReference type="Proteomes" id="UP000005667"/>
    </source>
</evidence>
<evidence type="ECO:0000313" key="2">
    <source>
        <dbReference type="EMBL" id="CBS90089.1"/>
    </source>
</evidence>
<feature type="compositionally biased region" description="Basic and acidic residues" evidence="1">
    <location>
        <begin position="206"/>
        <end position="224"/>
    </location>
</feature>
<gene>
    <name evidence="2" type="ordered locus">AZOLI_p30251</name>
</gene>